<dbReference type="AlphaFoldDB" id="B1Z207"/>
<proteinExistence type="predicted"/>
<keyword evidence="1" id="KW-0548">Nucleotidyltransferase</keyword>
<organism evidence="1 2">
    <name type="scientific">Burkholderia ambifaria (strain MC40-6)</name>
    <dbReference type="NCBI Taxonomy" id="398577"/>
    <lineage>
        <taxon>Bacteria</taxon>
        <taxon>Pseudomonadati</taxon>
        <taxon>Pseudomonadota</taxon>
        <taxon>Betaproteobacteria</taxon>
        <taxon>Burkholderiales</taxon>
        <taxon>Burkholderiaceae</taxon>
        <taxon>Burkholderia</taxon>
        <taxon>Burkholderia cepacia complex</taxon>
    </lineage>
</organism>
<protein>
    <submittedName>
        <fullName evidence="1">Streptomycin 3''-adenylyltransferase</fullName>
    </submittedName>
</protein>
<dbReference type="KEGG" id="bac:BamMC406_3874"/>
<sequence length="151" mass="16677">MKPRSEIDLLMTIAALPGEAVWRALVDLLDVSALSGSTAHMCPLEATIVVRGAVVSWRHPARRALQLDEWLSHDLRAGIVEPPCVGHDLAILLTKIRRHDVALLGSRAAARFESVPRAFVAALPATVAQWHAERDWRGDEYDVVLAHTRIQ</sequence>
<dbReference type="Proteomes" id="UP000001680">
    <property type="component" value="Chromosome 2"/>
</dbReference>
<evidence type="ECO:0000313" key="2">
    <source>
        <dbReference type="Proteomes" id="UP000001680"/>
    </source>
</evidence>
<name>B1Z207_BURA4</name>
<evidence type="ECO:0000313" key="1">
    <source>
        <dbReference type="EMBL" id="ACB66341.1"/>
    </source>
</evidence>
<gene>
    <name evidence="1" type="ordered locus">BamMC406_3874</name>
</gene>
<reference evidence="2" key="1">
    <citation type="submission" date="2008-04" db="EMBL/GenBank/DDBJ databases">
        <title>Complete sequence of chromosome 2 of Burkholderia ambifaria MC40-6.</title>
        <authorList>
            <person name="Copeland A."/>
            <person name="Lucas S."/>
            <person name="Lapidus A."/>
            <person name="Glavina del Rio T."/>
            <person name="Dalin E."/>
            <person name="Tice H."/>
            <person name="Pitluck S."/>
            <person name="Chain P."/>
            <person name="Malfatti S."/>
            <person name="Shin M."/>
            <person name="Vergez L."/>
            <person name="Lang D."/>
            <person name="Schmutz J."/>
            <person name="Larimer F."/>
            <person name="Land M."/>
            <person name="Hauser L."/>
            <person name="Kyrpides N."/>
            <person name="Lykidis A."/>
            <person name="Ramette A."/>
            <person name="Konstantinidis K."/>
            <person name="Tiedje J."/>
            <person name="Richardson P."/>
        </authorList>
    </citation>
    <scope>NUCLEOTIDE SEQUENCE [LARGE SCALE GENOMIC DNA]</scope>
    <source>
        <strain evidence="2">MC40-6</strain>
    </source>
</reference>
<dbReference type="GO" id="GO:0016779">
    <property type="term" value="F:nucleotidyltransferase activity"/>
    <property type="evidence" value="ECO:0007669"/>
    <property type="project" value="UniProtKB-KW"/>
</dbReference>
<accession>B1Z207</accession>
<keyword evidence="1" id="KW-0808">Transferase</keyword>
<dbReference type="HOGENOM" id="CLU_1727857_0_0_4"/>
<dbReference type="EMBL" id="CP001026">
    <property type="protein sequence ID" value="ACB66341.1"/>
    <property type="molecule type" value="Genomic_DNA"/>
</dbReference>